<evidence type="ECO:0000256" key="7">
    <source>
        <dbReference type="ARBA" id="ARBA00048741"/>
    </source>
</evidence>
<feature type="binding site" evidence="9">
    <location>
        <position position="301"/>
    </location>
    <ligand>
        <name>ATP</name>
        <dbReference type="ChEBI" id="CHEBI:30616"/>
    </ligand>
</feature>
<dbReference type="SUPFAM" id="SSF56235">
    <property type="entry name" value="N-terminal nucleophile aminohydrolases (Ntn hydrolases)"/>
    <property type="match status" value="1"/>
</dbReference>
<dbReference type="InterPro" id="IPR033738">
    <property type="entry name" value="AsnB_N"/>
</dbReference>
<evidence type="ECO:0000256" key="6">
    <source>
        <dbReference type="ARBA" id="ARBA00022962"/>
    </source>
</evidence>
<name>A0AAU7Z361_9BACT</name>
<dbReference type="EC" id="6.3.5.4" evidence="3"/>
<dbReference type="PANTHER" id="PTHR43284">
    <property type="entry name" value="ASPARAGINE SYNTHETASE (GLUTAMINE-HYDROLYZING)"/>
    <property type="match status" value="1"/>
</dbReference>
<dbReference type="CDD" id="cd00712">
    <property type="entry name" value="AsnB"/>
    <property type="match status" value="1"/>
</dbReference>
<reference evidence="12" key="2">
    <citation type="journal article" date="2024" name="Environ. Microbiol.">
        <title>Genome analysis and description of Tunturibacter gen. nov. expands the diversity of Terriglobia in tundra soils.</title>
        <authorList>
            <person name="Messyasz A."/>
            <person name="Mannisto M.K."/>
            <person name="Kerkhof L.J."/>
            <person name="Haggblom M.M."/>
        </authorList>
    </citation>
    <scope>NUCLEOTIDE SEQUENCE</scope>
    <source>
        <strain evidence="12">M8UP39</strain>
    </source>
</reference>
<proteinExistence type="inferred from homology"/>
<feature type="binding site" evidence="9">
    <location>
        <position position="113"/>
    </location>
    <ligand>
        <name>L-glutamine</name>
        <dbReference type="ChEBI" id="CHEBI:58359"/>
    </ligand>
</feature>
<accession>A0AAU7Z361</accession>
<keyword evidence="6 8" id="KW-0315">Glutamine amidotransferase</keyword>
<feature type="binding site" evidence="9">
    <location>
        <begin position="375"/>
        <end position="376"/>
    </location>
    <ligand>
        <name>ATP</name>
        <dbReference type="ChEBI" id="CHEBI:30616"/>
    </ligand>
</feature>
<organism evidence="12">
    <name type="scientific">Tunturiibacter gelidiferens</name>
    <dbReference type="NCBI Taxonomy" id="3069689"/>
    <lineage>
        <taxon>Bacteria</taxon>
        <taxon>Pseudomonadati</taxon>
        <taxon>Acidobacteriota</taxon>
        <taxon>Terriglobia</taxon>
        <taxon>Terriglobales</taxon>
        <taxon>Acidobacteriaceae</taxon>
        <taxon>Tunturiibacter</taxon>
    </lineage>
</organism>
<keyword evidence="12" id="KW-0436">Ligase</keyword>
<dbReference type="InterPro" id="IPR001962">
    <property type="entry name" value="Asn_synthase"/>
</dbReference>
<evidence type="ECO:0000256" key="5">
    <source>
        <dbReference type="ARBA" id="ARBA00022840"/>
    </source>
</evidence>
<dbReference type="GO" id="GO:0004066">
    <property type="term" value="F:asparagine synthase (glutamine-hydrolyzing) activity"/>
    <property type="evidence" value="ECO:0007669"/>
    <property type="project" value="UniProtKB-EC"/>
</dbReference>
<dbReference type="Gene3D" id="3.40.50.620">
    <property type="entry name" value="HUPs"/>
    <property type="match status" value="2"/>
</dbReference>
<comment type="similarity">
    <text evidence="2">Belongs to the asparagine synthetase family.</text>
</comment>
<keyword evidence="5 9" id="KW-0067">ATP-binding</keyword>
<dbReference type="PANTHER" id="PTHR43284:SF1">
    <property type="entry name" value="ASPARAGINE SYNTHETASE"/>
    <property type="match status" value="1"/>
</dbReference>
<evidence type="ECO:0000259" key="11">
    <source>
        <dbReference type="PROSITE" id="PS51278"/>
    </source>
</evidence>
<dbReference type="GO" id="GO:0006529">
    <property type="term" value="P:asparagine biosynthetic process"/>
    <property type="evidence" value="ECO:0007669"/>
    <property type="project" value="UniProtKB-KW"/>
</dbReference>
<evidence type="ECO:0000256" key="2">
    <source>
        <dbReference type="ARBA" id="ARBA00005752"/>
    </source>
</evidence>
<dbReference type="Pfam" id="PF13537">
    <property type="entry name" value="GATase_7"/>
    <property type="match status" value="1"/>
</dbReference>
<dbReference type="Gene3D" id="3.60.20.10">
    <property type="entry name" value="Glutamine Phosphoribosylpyrophosphate, subunit 1, domain 1"/>
    <property type="match status" value="1"/>
</dbReference>
<evidence type="ECO:0000256" key="1">
    <source>
        <dbReference type="ARBA" id="ARBA00005187"/>
    </source>
</evidence>
<dbReference type="InterPro" id="IPR006426">
    <property type="entry name" value="Asn_synth_AEB"/>
</dbReference>
<evidence type="ECO:0000256" key="4">
    <source>
        <dbReference type="ARBA" id="ARBA00022741"/>
    </source>
</evidence>
<comment type="pathway">
    <text evidence="1">Amino-acid biosynthesis; L-asparagine biosynthesis; L-asparagine from L-aspartate (L-Gln route): step 1/1.</text>
</comment>
<dbReference type="PIRSF" id="PIRSF001589">
    <property type="entry name" value="Asn_synthetase_glu-h"/>
    <property type="match status" value="1"/>
</dbReference>
<dbReference type="InterPro" id="IPR017932">
    <property type="entry name" value="GATase_2_dom"/>
</dbReference>
<dbReference type="InterPro" id="IPR029055">
    <property type="entry name" value="Ntn_hydrolases_N"/>
</dbReference>
<feature type="active site" description="For GATase activity" evidence="8">
    <location>
        <position position="17"/>
    </location>
</feature>
<dbReference type="InterPro" id="IPR014729">
    <property type="entry name" value="Rossmann-like_a/b/a_fold"/>
</dbReference>
<evidence type="ECO:0000256" key="10">
    <source>
        <dbReference type="PIRSR" id="PIRSR001589-3"/>
    </source>
</evidence>
<gene>
    <name evidence="12" type="primary">asnB</name>
    <name evidence="12" type="ORF">RBB81_03190</name>
</gene>
<reference evidence="12" key="1">
    <citation type="submission" date="2023-08" db="EMBL/GenBank/DDBJ databases">
        <authorList>
            <person name="Messyasz A."/>
            <person name="Mannisto M.K."/>
            <person name="Kerkhof L.J."/>
            <person name="Haggblom M."/>
        </authorList>
    </citation>
    <scope>NUCLEOTIDE SEQUENCE</scope>
    <source>
        <strain evidence="12">M8UP39</strain>
    </source>
</reference>
<dbReference type="RefSeq" id="WP_353072698.1">
    <property type="nucleotide sequence ID" value="NZ_CP132938.1"/>
</dbReference>
<keyword evidence="4 9" id="KW-0547">Nucleotide-binding</keyword>
<keyword evidence="8" id="KW-0028">Amino-acid biosynthesis</keyword>
<dbReference type="AlphaFoldDB" id="A0AAU7Z361"/>
<dbReference type="Pfam" id="PF00733">
    <property type="entry name" value="Asn_synthase"/>
    <property type="match status" value="1"/>
</dbReference>
<dbReference type="PROSITE" id="PS51278">
    <property type="entry name" value="GATASE_TYPE_2"/>
    <property type="match status" value="1"/>
</dbReference>
<evidence type="ECO:0000256" key="9">
    <source>
        <dbReference type="PIRSR" id="PIRSR001589-2"/>
    </source>
</evidence>
<dbReference type="KEGG" id="tgi:RBB81_03190"/>
<evidence type="ECO:0000313" key="12">
    <source>
        <dbReference type="EMBL" id="XCB22942.1"/>
    </source>
</evidence>
<evidence type="ECO:0000256" key="8">
    <source>
        <dbReference type="PIRSR" id="PIRSR001589-1"/>
    </source>
</evidence>
<dbReference type="EMBL" id="CP132938">
    <property type="protein sequence ID" value="XCB22942.1"/>
    <property type="molecule type" value="Genomic_DNA"/>
</dbReference>
<dbReference type="GO" id="GO:0005829">
    <property type="term" value="C:cytosol"/>
    <property type="evidence" value="ECO:0007669"/>
    <property type="project" value="TreeGrafter"/>
</dbReference>
<feature type="domain" description="Glutamine amidotransferase type-2" evidence="11">
    <location>
        <begin position="17"/>
        <end position="226"/>
    </location>
</feature>
<dbReference type="InterPro" id="IPR051786">
    <property type="entry name" value="ASN_synthetase/amidase"/>
</dbReference>
<evidence type="ECO:0000256" key="3">
    <source>
        <dbReference type="ARBA" id="ARBA00012737"/>
    </source>
</evidence>
<sequence>MSGLQHQRAWKRHRHLCGIVGFTTKDWRPDQERIQSATSTLFHRGPDQQGVFRSRACSLGATRLKIVDLASGDQPIFSEDRDSVIVFNGEIYNHLEVRRELESLGRRFQTHCDTETVLQAFLEWDTNCFERLRGMFAVAIWSNSEQRLVLARDRLGIKPLYIAERGEDIFFASELKGILVHPEIERQLSLEGLDCYLSMNYVPCPWTLVDGIEKLPPGHWLEWRDGRTNKHAYWRIPEIIPKPISFEDAKTELDFLLNQSVREHLMSDVPLGVWLSGGVDSSTVLHYAAQASSSQLRTFSITFNGQSFDESQYIRQVVEHYGTDHQQLDLCPEEDLEGAIEDITYYSDEPSADSGALPVWFLSKLCKTQCTVAFSGEGADEIFSGYLTYRANRIARQLKNIPPSAIDLALRALRFWPASKEKISIEYKLKRLLQGSLMPPERAHVYWNGTFSDAEKATLLRVPLPGALRDVLARLGASLPGDGISPFLEFDQQYYLPDDILVKSDRVSMAHSVEVRPPFLDHRIVEFAATLPVDLKIRGTNQKYLLKEVMRSKLPTPILQRPKIGFDIPAHEWFRGPLRAMLMETLASAESEHSELFNFEAIRNYTEQHLNRRINIGYHLWGLIMLFMWMKRWKIQSKPSLASKRQVIAAGL</sequence>
<dbReference type="GO" id="GO:0005524">
    <property type="term" value="F:ATP binding"/>
    <property type="evidence" value="ECO:0007669"/>
    <property type="project" value="UniProtKB-KW"/>
</dbReference>
<dbReference type="NCBIfam" id="TIGR01536">
    <property type="entry name" value="asn_synth_AEB"/>
    <property type="match status" value="1"/>
</dbReference>
<comment type="catalytic activity">
    <reaction evidence="7">
        <text>L-aspartate + L-glutamine + ATP + H2O = L-asparagine + L-glutamate + AMP + diphosphate + H(+)</text>
        <dbReference type="Rhea" id="RHEA:12228"/>
        <dbReference type="ChEBI" id="CHEBI:15377"/>
        <dbReference type="ChEBI" id="CHEBI:15378"/>
        <dbReference type="ChEBI" id="CHEBI:29985"/>
        <dbReference type="ChEBI" id="CHEBI:29991"/>
        <dbReference type="ChEBI" id="CHEBI:30616"/>
        <dbReference type="ChEBI" id="CHEBI:33019"/>
        <dbReference type="ChEBI" id="CHEBI:58048"/>
        <dbReference type="ChEBI" id="CHEBI:58359"/>
        <dbReference type="ChEBI" id="CHEBI:456215"/>
        <dbReference type="EC" id="6.3.5.4"/>
    </reaction>
</comment>
<dbReference type="CDD" id="cd01991">
    <property type="entry name" value="Asn_synthase_B_C"/>
    <property type="match status" value="1"/>
</dbReference>
<feature type="site" description="Important for beta-aspartyl-AMP intermediate formation" evidence="10">
    <location>
        <position position="377"/>
    </location>
</feature>
<protein>
    <recommendedName>
        <fullName evidence="3">asparagine synthase (glutamine-hydrolyzing)</fullName>
        <ecNumber evidence="3">6.3.5.4</ecNumber>
    </recommendedName>
</protein>
<dbReference type="SUPFAM" id="SSF52402">
    <property type="entry name" value="Adenine nucleotide alpha hydrolases-like"/>
    <property type="match status" value="1"/>
</dbReference>
<keyword evidence="8" id="KW-0061">Asparagine biosynthesis</keyword>